<feature type="transmembrane region" description="Helical" evidence="1">
    <location>
        <begin position="31"/>
        <end position="52"/>
    </location>
</feature>
<dbReference type="OrthoDB" id="7225982at2"/>
<protein>
    <recommendedName>
        <fullName evidence="4">Cyd operon protein YbgT</fullName>
    </recommendedName>
</protein>
<keyword evidence="1" id="KW-0472">Membrane</keyword>
<dbReference type="STRING" id="765912.Thimo_0357"/>
<dbReference type="HOGENOM" id="CLU_203629_0_0_6"/>
<accession>L0GT87</accession>
<feature type="transmembrane region" description="Helical" evidence="1">
    <location>
        <begin position="7"/>
        <end position="25"/>
    </location>
</feature>
<dbReference type="AlphaFoldDB" id="L0GT87"/>
<evidence type="ECO:0000313" key="2">
    <source>
        <dbReference type="EMBL" id="AGA89226.1"/>
    </source>
</evidence>
<name>L0GT87_9GAMM</name>
<dbReference type="eggNOG" id="ENOG5033CWJ">
    <property type="taxonomic scope" value="Bacteria"/>
</dbReference>
<dbReference type="EMBL" id="CP003051">
    <property type="protein sequence ID" value="AGA89226.1"/>
    <property type="molecule type" value="Genomic_DNA"/>
</dbReference>
<sequence length="64" mass="7156">MKTLVHFLIYMAIAVLVILMAIILGDYGAWYFAWLLGTVMLVLISAAGAALLDTQEEDKRRGQR</sequence>
<evidence type="ECO:0000256" key="1">
    <source>
        <dbReference type="SAM" id="Phobius"/>
    </source>
</evidence>
<dbReference type="RefSeq" id="WP_015279376.1">
    <property type="nucleotide sequence ID" value="NC_019940.1"/>
</dbReference>
<evidence type="ECO:0000313" key="3">
    <source>
        <dbReference type="Proteomes" id="UP000010816"/>
    </source>
</evidence>
<organism evidence="2 3">
    <name type="scientific">Thioflavicoccus mobilis 8321</name>
    <dbReference type="NCBI Taxonomy" id="765912"/>
    <lineage>
        <taxon>Bacteria</taxon>
        <taxon>Pseudomonadati</taxon>
        <taxon>Pseudomonadota</taxon>
        <taxon>Gammaproteobacteria</taxon>
        <taxon>Chromatiales</taxon>
        <taxon>Chromatiaceae</taxon>
        <taxon>Thioflavicoccus</taxon>
    </lineage>
</organism>
<dbReference type="Proteomes" id="UP000010816">
    <property type="component" value="Chromosome"/>
</dbReference>
<reference evidence="2 3" key="1">
    <citation type="submission" date="2011-09" db="EMBL/GenBank/DDBJ databases">
        <title>Complete sequence of chromosome of Thioflavicoccus mobilis 8321.</title>
        <authorList>
            <consortium name="US DOE Joint Genome Institute"/>
            <person name="Lucas S."/>
            <person name="Han J."/>
            <person name="Lapidus A."/>
            <person name="Cheng J.-F."/>
            <person name="Goodwin L."/>
            <person name="Pitluck S."/>
            <person name="Peters L."/>
            <person name="Ovchinnikova G."/>
            <person name="Lu M."/>
            <person name="Detter J.C."/>
            <person name="Han C."/>
            <person name="Tapia R."/>
            <person name="Land M."/>
            <person name="Hauser L."/>
            <person name="Kyrpides N."/>
            <person name="Ivanova N."/>
            <person name="Pagani I."/>
            <person name="Vogl K."/>
            <person name="Liu Z."/>
            <person name="Imhoff J."/>
            <person name="Thiel V."/>
            <person name="Frigaard N.-U."/>
            <person name="Bryant D."/>
            <person name="Woyke T."/>
        </authorList>
    </citation>
    <scope>NUCLEOTIDE SEQUENCE [LARGE SCALE GENOMIC DNA]</scope>
    <source>
        <strain evidence="2 3">8321</strain>
    </source>
</reference>
<keyword evidence="1" id="KW-1133">Transmembrane helix</keyword>
<gene>
    <name evidence="2" type="ORF">Thimo_0357</name>
</gene>
<evidence type="ECO:0008006" key="4">
    <source>
        <dbReference type="Google" id="ProtNLM"/>
    </source>
</evidence>
<keyword evidence="3" id="KW-1185">Reference proteome</keyword>
<proteinExistence type="predicted"/>
<keyword evidence="1" id="KW-0812">Transmembrane</keyword>
<dbReference type="KEGG" id="tmb:Thimo_0357"/>